<dbReference type="PANTHER" id="PTHR33395:SF22">
    <property type="entry name" value="REVERSE TRANSCRIPTASE DOMAIN-CONTAINING PROTEIN"/>
    <property type="match status" value="1"/>
</dbReference>
<accession>K7F0G7</accession>
<dbReference type="GO" id="GO:0061343">
    <property type="term" value="P:cell adhesion involved in heart morphogenesis"/>
    <property type="evidence" value="ECO:0007669"/>
    <property type="project" value="TreeGrafter"/>
</dbReference>
<dbReference type="InterPro" id="IPR036691">
    <property type="entry name" value="Endo/exonu/phosph_ase_sf"/>
</dbReference>
<dbReference type="HOGENOM" id="CLU_000680_20_4_1"/>
<reference evidence="2" key="2">
    <citation type="journal article" date="2013" name="Nat. Genet.">
        <title>The draft genomes of soft-shell turtle and green sea turtle yield insights into the development and evolution of the turtle-specific body plan.</title>
        <authorList>
            <person name="Wang Z."/>
            <person name="Pascual-Anaya J."/>
            <person name="Zadissa A."/>
            <person name="Li W."/>
            <person name="Niimura Y."/>
            <person name="Huang Z."/>
            <person name="Li C."/>
            <person name="White S."/>
            <person name="Xiong Z."/>
            <person name="Fang D."/>
            <person name="Wang B."/>
            <person name="Ming Y."/>
            <person name="Chen Y."/>
            <person name="Zheng Y."/>
            <person name="Kuraku S."/>
            <person name="Pignatelli M."/>
            <person name="Herrero J."/>
            <person name="Beal K."/>
            <person name="Nozawa M."/>
            <person name="Li Q."/>
            <person name="Wang J."/>
            <person name="Zhang H."/>
            <person name="Yu L."/>
            <person name="Shigenobu S."/>
            <person name="Wang J."/>
            <person name="Liu J."/>
            <person name="Flicek P."/>
            <person name="Searle S."/>
            <person name="Wang J."/>
            <person name="Kuratani S."/>
            <person name="Yin Y."/>
            <person name="Aken B."/>
            <person name="Zhang G."/>
            <person name="Irie N."/>
        </authorList>
    </citation>
    <scope>NUCLEOTIDE SEQUENCE [LARGE SCALE GENOMIC DNA]</scope>
    <source>
        <strain evidence="2">Daiwa-1</strain>
    </source>
</reference>
<evidence type="ECO:0008006" key="3">
    <source>
        <dbReference type="Google" id="ProtNLM"/>
    </source>
</evidence>
<dbReference type="PANTHER" id="PTHR33395">
    <property type="entry name" value="TRANSCRIPTASE, PUTATIVE-RELATED-RELATED"/>
    <property type="match status" value="1"/>
</dbReference>
<dbReference type="EMBL" id="AGCU01108836">
    <property type="status" value="NOT_ANNOTATED_CDS"/>
    <property type="molecule type" value="Genomic_DNA"/>
</dbReference>
<reference evidence="1" key="3">
    <citation type="submission" date="2025-08" db="UniProtKB">
        <authorList>
            <consortium name="Ensembl"/>
        </authorList>
    </citation>
    <scope>IDENTIFICATION</scope>
</reference>
<reference evidence="1" key="4">
    <citation type="submission" date="2025-09" db="UniProtKB">
        <authorList>
            <consortium name="Ensembl"/>
        </authorList>
    </citation>
    <scope>IDENTIFICATION</scope>
</reference>
<evidence type="ECO:0000313" key="2">
    <source>
        <dbReference type="Proteomes" id="UP000007267"/>
    </source>
</evidence>
<organism evidence="1 2">
    <name type="scientific">Pelodiscus sinensis</name>
    <name type="common">Chinese softshell turtle</name>
    <name type="synonym">Trionyx sinensis</name>
    <dbReference type="NCBI Taxonomy" id="13735"/>
    <lineage>
        <taxon>Eukaryota</taxon>
        <taxon>Metazoa</taxon>
        <taxon>Chordata</taxon>
        <taxon>Craniata</taxon>
        <taxon>Vertebrata</taxon>
        <taxon>Euteleostomi</taxon>
        <taxon>Archelosauria</taxon>
        <taxon>Testudinata</taxon>
        <taxon>Testudines</taxon>
        <taxon>Cryptodira</taxon>
        <taxon>Trionychia</taxon>
        <taxon>Trionychidae</taxon>
        <taxon>Pelodiscus</taxon>
    </lineage>
</organism>
<dbReference type="Gene3D" id="3.60.10.10">
    <property type="entry name" value="Endonuclease/exonuclease/phosphatase"/>
    <property type="match status" value="1"/>
</dbReference>
<reference evidence="2" key="1">
    <citation type="submission" date="2011-10" db="EMBL/GenBank/DDBJ databases">
        <authorList>
            <consortium name="Soft-shell Turtle Genome Consortium"/>
        </authorList>
    </citation>
    <scope>NUCLEOTIDE SEQUENCE [LARGE SCALE GENOMIC DNA]</scope>
    <source>
        <strain evidence="2">Daiwa-1</strain>
    </source>
</reference>
<protein>
    <recommendedName>
        <fullName evidence="3">Endonuclease/exonuclease/phosphatase domain-containing protein</fullName>
    </recommendedName>
</protein>
<dbReference type="Proteomes" id="UP000007267">
    <property type="component" value="Unassembled WGS sequence"/>
</dbReference>
<dbReference type="GO" id="GO:0031012">
    <property type="term" value="C:extracellular matrix"/>
    <property type="evidence" value="ECO:0007669"/>
    <property type="project" value="TreeGrafter"/>
</dbReference>
<name>K7F0G7_PELSI</name>
<dbReference type="Ensembl" id="ENSPSIT00000001531.1">
    <property type="protein sequence ID" value="ENSPSIP00000001527.1"/>
    <property type="gene ID" value="ENSPSIG00000001530.1"/>
</dbReference>
<dbReference type="GO" id="GO:0007508">
    <property type="term" value="P:larval heart development"/>
    <property type="evidence" value="ECO:0007669"/>
    <property type="project" value="TreeGrafter"/>
</dbReference>
<dbReference type="GeneTree" id="ENSGT00970000193438"/>
<dbReference type="OMA" id="RIEVRAC"/>
<evidence type="ECO:0000313" key="1">
    <source>
        <dbReference type="Ensembl" id="ENSPSIP00000001527.1"/>
    </source>
</evidence>
<dbReference type="eggNOG" id="KOG1075">
    <property type="taxonomic scope" value="Eukaryota"/>
</dbReference>
<sequence length="371" mass="42792">MGDFNFPDIDGRINTGNNNRAQIFLDAIADEFFHQVVVEPTRGEAILDLVLMSSEDLIEEMVVGDKLGSSDHELIQFKLNGRINKNKSETRVFYFKRANFNKLRKLVREVDWTKEFMDRKVEEAWDYFKLKLQKLSEACIPRKKKKCIGRCFRPSWMSKNLREVIKKKQKAYKEWKMEGISKERYRIEVRACRDKVRKAKSHVELDLAKGIKTNSKRFYRQINRKEKKEEVGPLITDDGVEVKDNPGMAQYLNKYFASVFNEANEELRDNGNITNGNKDMEVDITKSEVDTKLEHLNGSKLGGPDNLHPRIVKELAHEIASPLAKFFNESLNSGAVSRMASFSGKSAAFLENLPAVYTGRLNFCKSTDFLL</sequence>
<dbReference type="AlphaFoldDB" id="K7F0G7"/>
<keyword evidence="2" id="KW-1185">Reference proteome</keyword>
<proteinExistence type="predicted"/>